<feature type="signal peptide" evidence="1">
    <location>
        <begin position="1"/>
        <end position="28"/>
    </location>
</feature>
<evidence type="ECO:0000313" key="3">
    <source>
        <dbReference type="Proteomes" id="UP000289996"/>
    </source>
</evidence>
<keyword evidence="3" id="KW-1185">Reference proteome</keyword>
<dbReference type="Proteomes" id="UP000289996">
    <property type="component" value="Unassembled WGS sequence"/>
</dbReference>
<proteinExistence type="predicted"/>
<evidence type="ECO:0000313" key="2">
    <source>
        <dbReference type="EMBL" id="VDG29780.1"/>
    </source>
</evidence>
<evidence type="ECO:0000256" key="1">
    <source>
        <dbReference type="SAM" id="SignalP"/>
    </source>
</evidence>
<dbReference type="EMBL" id="UYIG01000152">
    <property type="protein sequence ID" value="VDG29780.1"/>
    <property type="molecule type" value="Genomic_DNA"/>
</dbReference>
<reference evidence="2 3" key="1">
    <citation type="submission" date="2018-11" db="EMBL/GenBank/DDBJ databases">
        <authorList>
            <person name="Wuyts S."/>
        </authorList>
    </citation>
    <scope>NUCLEOTIDE SEQUENCE [LARGE SCALE GENOMIC DNA]</scope>
    <source>
        <strain evidence="2">Lactobacillus mudanjiangensis AMBF249</strain>
    </source>
</reference>
<feature type="chain" id="PRO_5025027642" description="D-alanyl-D-alanine carboxypeptidase" evidence="1">
    <location>
        <begin position="29"/>
        <end position="243"/>
    </location>
</feature>
<keyword evidence="1" id="KW-0732">Signal</keyword>
<accession>A0A660E9P6</accession>
<name>A0A660E9P6_9LACO</name>
<dbReference type="RefSeq" id="WP_130843827.1">
    <property type="nucleotide sequence ID" value="NZ_BJDY01000002.1"/>
</dbReference>
<sequence>MKKWFKAGLMMALGLALVIPSATTSANAASKKVTIVSTKTIAQTAYHGKKGYIYSSAKLTKKSQHMTNYKYTTWYGTKKATIKKSGKKSSLTYITSGKKHGWIYSKYLTVGKAPINKAKLRQNDIVAYNRAVMFASSGVQEVAKASLTSTYKSVGDNLSYAWGGDWYSYSSSVEISTTKMDQASLLKVYNIFKGRFTTSQNANLATMAADLDKQQVTTDSIDLIRSKMGNLAGTLGDLLSNLD</sequence>
<gene>
    <name evidence="2" type="ORF">MUDAN_MDHGFNIF_01317</name>
</gene>
<organism evidence="2 3">
    <name type="scientific">Lactiplantibacillus mudanjiangensis</name>
    <dbReference type="NCBI Taxonomy" id="1296538"/>
    <lineage>
        <taxon>Bacteria</taxon>
        <taxon>Bacillati</taxon>
        <taxon>Bacillota</taxon>
        <taxon>Bacilli</taxon>
        <taxon>Lactobacillales</taxon>
        <taxon>Lactobacillaceae</taxon>
        <taxon>Lactiplantibacillus</taxon>
    </lineage>
</organism>
<evidence type="ECO:0008006" key="4">
    <source>
        <dbReference type="Google" id="ProtNLM"/>
    </source>
</evidence>
<dbReference type="AlphaFoldDB" id="A0A660E9P6"/>
<dbReference type="OrthoDB" id="2328435at2"/>
<protein>
    <recommendedName>
        <fullName evidence="4">D-alanyl-D-alanine carboxypeptidase</fullName>
    </recommendedName>
</protein>